<gene>
    <name evidence="1" type="ORF">ODALV1_LOCUS24997</name>
</gene>
<dbReference type="Proteomes" id="UP001642540">
    <property type="component" value="Unassembled WGS sequence"/>
</dbReference>
<comment type="caution">
    <text evidence="1">The sequence shown here is derived from an EMBL/GenBank/DDBJ whole genome shotgun (WGS) entry which is preliminary data.</text>
</comment>
<dbReference type="EMBL" id="CAXLJM020000097">
    <property type="protein sequence ID" value="CAL8133279.1"/>
    <property type="molecule type" value="Genomic_DNA"/>
</dbReference>
<organism evidence="1 2">
    <name type="scientific">Orchesella dallaii</name>
    <dbReference type="NCBI Taxonomy" id="48710"/>
    <lineage>
        <taxon>Eukaryota</taxon>
        <taxon>Metazoa</taxon>
        <taxon>Ecdysozoa</taxon>
        <taxon>Arthropoda</taxon>
        <taxon>Hexapoda</taxon>
        <taxon>Collembola</taxon>
        <taxon>Entomobryomorpha</taxon>
        <taxon>Entomobryoidea</taxon>
        <taxon>Orchesellidae</taxon>
        <taxon>Orchesellinae</taxon>
        <taxon>Orchesella</taxon>
    </lineage>
</organism>
<keyword evidence="2" id="KW-1185">Reference proteome</keyword>
<evidence type="ECO:0000313" key="2">
    <source>
        <dbReference type="Proteomes" id="UP001642540"/>
    </source>
</evidence>
<accession>A0ABP1RQR0</accession>
<name>A0ABP1RQR0_9HEXA</name>
<reference evidence="1 2" key="1">
    <citation type="submission" date="2024-08" db="EMBL/GenBank/DDBJ databases">
        <authorList>
            <person name="Cucini C."/>
            <person name="Frati F."/>
        </authorList>
    </citation>
    <scope>NUCLEOTIDE SEQUENCE [LARGE SCALE GENOMIC DNA]</scope>
</reference>
<proteinExistence type="predicted"/>
<protein>
    <submittedName>
        <fullName evidence="1">Uncharacterized protein</fullName>
    </submittedName>
</protein>
<evidence type="ECO:0000313" key="1">
    <source>
        <dbReference type="EMBL" id="CAL8133279.1"/>
    </source>
</evidence>
<sequence length="284" mass="31976">MCLVFLNNYVGYFEYLGKHNQDRARPVYVIKCRLCPAGATTNLKSKPKPPKRDVVAKDVIIRCKDSSAFKRHLERAHPAVLHQLPTTASSSSMVHQQIMDSSVTSIGSGRGNSKDVVPYAKDNPIQVVFEKKVVEWVTDSSLPFNVVVYKDMFSHLDPRISVSSRSTIVRRIGTSYDLVIKHLKVCLREAVPGTLYLILVLWASKQMSVIGFKVRFHGSWNHFSVLTNPKYTVAETDQPFNSSLLADKTEAYQDLDLDSTYDDQLVAAITMWSTGAHRALRRNS</sequence>